<dbReference type="InterPro" id="IPR036375">
    <property type="entry name" value="Hemopexin-like_dom_sf"/>
</dbReference>
<dbReference type="InterPro" id="IPR018487">
    <property type="entry name" value="Hemopexin-like_repeat"/>
</dbReference>
<sequence>MDLIPNNDLSDKANRESLTAFYHQAEDWGRHLIGRAEELYDSQPTAIDEIRALLAHAFRELARAELARGRLQDWYIADGRADMGHNDAIRYIDDYIRVRARALLRRAGITYDLTWITNCDSPPQSQASHATGKFLDDAKQITASESPRPAHELTRTCFMDPKNKEQAYFFSDMGCVRIYAGKGAENDYIVAAPNVSAVRWSALAKARIWGVNAALPNPEDETQIYFFSGNRYVLISITEDGIIRGPNIITDKWPSLRQAGFATVDAVMPNPSNKEEAYFFSGSKYALVTIKPDSTDDTIINGPKDIQTEWPSLKKAGFTKVDAILPRQIEHGRAFFFSDDKYVDIKIVPGTLDDQIIDGPKDIAPNWTSLVLAGIYNRH</sequence>
<dbReference type="Proteomes" id="UP001166286">
    <property type="component" value="Unassembled WGS sequence"/>
</dbReference>
<reference evidence="2" key="1">
    <citation type="submission" date="2023-03" db="EMBL/GenBank/DDBJ databases">
        <title>Complete genome of Cladonia borealis.</title>
        <authorList>
            <person name="Park H."/>
        </authorList>
    </citation>
    <scope>NUCLEOTIDE SEQUENCE</scope>
    <source>
        <strain evidence="2">ANT050790</strain>
    </source>
</reference>
<evidence type="ECO:0000313" key="2">
    <source>
        <dbReference type="EMBL" id="KAK0507146.1"/>
    </source>
</evidence>
<feature type="repeat" description="Hemopexin" evidence="1">
    <location>
        <begin position="261"/>
        <end position="313"/>
    </location>
</feature>
<comment type="caution">
    <text evidence="2">The sequence shown here is derived from an EMBL/GenBank/DDBJ whole genome shotgun (WGS) entry which is preliminary data.</text>
</comment>
<gene>
    <name evidence="2" type="ORF">JMJ35_010184</name>
</gene>
<organism evidence="2 3">
    <name type="scientific">Cladonia borealis</name>
    <dbReference type="NCBI Taxonomy" id="184061"/>
    <lineage>
        <taxon>Eukaryota</taxon>
        <taxon>Fungi</taxon>
        <taxon>Dikarya</taxon>
        <taxon>Ascomycota</taxon>
        <taxon>Pezizomycotina</taxon>
        <taxon>Lecanoromycetes</taxon>
        <taxon>OSLEUM clade</taxon>
        <taxon>Lecanoromycetidae</taxon>
        <taxon>Lecanorales</taxon>
        <taxon>Lecanorineae</taxon>
        <taxon>Cladoniaceae</taxon>
        <taxon>Cladonia</taxon>
    </lineage>
</organism>
<dbReference type="PROSITE" id="PS51642">
    <property type="entry name" value="HEMOPEXIN_2"/>
    <property type="match status" value="2"/>
</dbReference>
<dbReference type="EMBL" id="JAFEKC020000024">
    <property type="protein sequence ID" value="KAK0507146.1"/>
    <property type="molecule type" value="Genomic_DNA"/>
</dbReference>
<dbReference type="AlphaFoldDB" id="A0AA39U3R6"/>
<accession>A0AA39U3R6</accession>
<dbReference type="SMART" id="SM00120">
    <property type="entry name" value="HX"/>
    <property type="match status" value="3"/>
</dbReference>
<dbReference type="Gene3D" id="2.110.10.10">
    <property type="entry name" value="Hemopexin-like domain"/>
    <property type="match status" value="1"/>
</dbReference>
<evidence type="ECO:0000256" key="1">
    <source>
        <dbReference type="PROSITE-ProRule" id="PRU01011"/>
    </source>
</evidence>
<name>A0AA39U3R6_9LECA</name>
<protein>
    <submittedName>
        <fullName evidence="2">Uncharacterized protein</fullName>
    </submittedName>
</protein>
<evidence type="ECO:0000313" key="3">
    <source>
        <dbReference type="Proteomes" id="UP001166286"/>
    </source>
</evidence>
<keyword evidence="3" id="KW-1185">Reference proteome</keyword>
<dbReference type="SUPFAM" id="SSF50923">
    <property type="entry name" value="Hemopexin-like domain"/>
    <property type="match status" value="1"/>
</dbReference>
<proteinExistence type="predicted"/>
<feature type="repeat" description="Hemopexin" evidence="1">
    <location>
        <begin position="318"/>
        <end position="370"/>
    </location>
</feature>